<dbReference type="RefSeq" id="XP_024337500.1">
    <property type="nucleotide sequence ID" value="XM_024486178.1"/>
</dbReference>
<organism evidence="2 3">
    <name type="scientific">Postia placenta MAD-698-R-SB12</name>
    <dbReference type="NCBI Taxonomy" id="670580"/>
    <lineage>
        <taxon>Eukaryota</taxon>
        <taxon>Fungi</taxon>
        <taxon>Dikarya</taxon>
        <taxon>Basidiomycota</taxon>
        <taxon>Agaricomycotina</taxon>
        <taxon>Agaricomycetes</taxon>
        <taxon>Polyporales</taxon>
        <taxon>Adustoporiaceae</taxon>
        <taxon>Rhodonia</taxon>
    </lineage>
</organism>
<evidence type="ECO:0000313" key="3">
    <source>
        <dbReference type="Proteomes" id="UP000194127"/>
    </source>
</evidence>
<evidence type="ECO:0000256" key="1">
    <source>
        <dbReference type="SAM" id="MobiDB-lite"/>
    </source>
</evidence>
<name>A0A1X6MWU5_9APHY</name>
<evidence type="ECO:0000313" key="2">
    <source>
        <dbReference type="EMBL" id="OSX60706.1"/>
    </source>
</evidence>
<feature type="region of interest" description="Disordered" evidence="1">
    <location>
        <begin position="663"/>
        <end position="747"/>
    </location>
</feature>
<dbReference type="AlphaFoldDB" id="A0A1X6MWU5"/>
<dbReference type="STRING" id="670580.A0A1X6MWU5"/>
<dbReference type="Proteomes" id="UP000194127">
    <property type="component" value="Unassembled WGS sequence"/>
</dbReference>
<keyword evidence="3" id="KW-1185">Reference proteome</keyword>
<feature type="compositionally biased region" description="Acidic residues" evidence="1">
    <location>
        <begin position="319"/>
        <end position="336"/>
    </location>
</feature>
<feature type="compositionally biased region" description="Low complexity" evidence="1">
    <location>
        <begin position="668"/>
        <end position="681"/>
    </location>
</feature>
<gene>
    <name evidence="2" type="ORF">POSPLADRAFT_1148449</name>
</gene>
<feature type="compositionally biased region" description="Low complexity" evidence="1">
    <location>
        <begin position="700"/>
        <end position="725"/>
    </location>
</feature>
<reference evidence="2 3" key="1">
    <citation type="submission" date="2017-04" db="EMBL/GenBank/DDBJ databases">
        <title>Genome Sequence of the Model Brown-Rot Fungus Postia placenta SB12.</title>
        <authorList>
            <consortium name="DOE Joint Genome Institute"/>
            <person name="Gaskell J."/>
            <person name="Kersten P."/>
            <person name="Larrondo L.F."/>
            <person name="Canessa P."/>
            <person name="Martinez D."/>
            <person name="Hibbett D."/>
            <person name="Schmoll M."/>
            <person name="Kubicek C.P."/>
            <person name="Martinez A.T."/>
            <person name="Yadav J."/>
            <person name="Master E."/>
            <person name="Magnuson J.K."/>
            <person name="James T."/>
            <person name="Yaver D."/>
            <person name="Berka R."/>
            <person name="Labutti K."/>
            <person name="Lipzen A."/>
            <person name="Aerts A."/>
            <person name="Barry K."/>
            <person name="Henrissat B."/>
            <person name="Blanchette R."/>
            <person name="Grigoriev I."/>
            <person name="Cullen D."/>
        </authorList>
    </citation>
    <scope>NUCLEOTIDE SEQUENCE [LARGE SCALE GENOMIC DNA]</scope>
    <source>
        <strain evidence="2 3">MAD-698-R-SB12</strain>
    </source>
</reference>
<dbReference type="GeneID" id="36331127"/>
<accession>A0A1X6MWU5</accession>
<sequence>MSSLGRGGVSSKLPSSRFTTIYNALPADAQQELVEKHLIPLLNQVEKVRFKKAFAHASELHRRHDGLPELNLKAKRMEINGLLDELQRDAKRSFVKDRSHKKELLGEAIDSLTDWLNDIWSVVYEHNVNFIHAHKCLMFVAGILDHLASGRSSCRCTFNNMFVTVTIKRKSGKHVKAFNINGAQNIEQVLFFIWRDLFLSMLAAGNEHHISQISDMLEDIEDLMSWTALERILYGGKKCSRASGKDVWRFWQSSGCFCRVLGQAKDMWLIESQHDWWPILLPSVSPDDLGVALSSLAGSHDDCFDEVSGAEGYGSESNSDIEDDDSDADYYDDDGESGPQHARHWSSRVSNQMDNFRKHIYTAMMSVFKVAPSQPLYTALCQIWPDRLETDHELQHYLKSIAVSSSETFAAALDIYATEDLPDEIIRILDTHQHLLRPRDASALQNAILTLGQTNTHNARALQVVEKELLDTVRALRAALLVSFSQLELTANKEELQQILKLRSGAAGRQNRVEAWIDAVATPGTNGPNPIAFAAMMMGVPLVPGMDPMEDADPLGYLDLDPHDPDLEDLREEFRPRFKQRFEGWTEIAQAITGGAALQQQVYRETLQLMPFLRASDIVDEMVGRLADKPNKHHVCDGLDALSHFVQRQRKKANNARILQRQRDVMRSTSATSSTTLVSISAMDPTADDASDIPPPLETPPSTGTSSPEATTSATAPTPSGLPASFFAHIPFAGPSRLGTGGLEDVD</sequence>
<dbReference type="EMBL" id="KZ110600">
    <property type="protein sequence ID" value="OSX60706.1"/>
    <property type="molecule type" value="Genomic_DNA"/>
</dbReference>
<feature type="region of interest" description="Disordered" evidence="1">
    <location>
        <begin position="309"/>
        <end position="346"/>
    </location>
</feature>
<protein>
    <submittedName>
        <fullName evidence="2">Uncharacterized protein</fullName>
    </submittedName>
</protein>
<proteinExistence type="predicted"/>
<dbReference type="OrthoDB" id="2742205at2759"/>